<sequence>MKEWTSENVSVDARQCLNGPQWSMEPTLGTTDLMLRSTHVLTPKTDQCKEVQARSLNNLVLKYYNFSQLSNKICLRKAVFVEKKKYDYPCPYKISQCQSPCICSTLDREP</sequence>
<dbReference type="AlphaFoldDB" id="A0A0V1LFT4"/>
<name>A0A0V1LFT4_9BILA</name>
<evidence type="ECO:0000313" key="2">
    <source>
        <dbReference type="Proteomes" id="UP000054721"/>
    </source>
</evidence>
<dbReference type="EMBL" id="JYDW01000058">
    <property type="protein sequence ID" value="KRZ58383.1"/>
    <property type="molecule type" value="Genomic_DNA"/>
</dbReference>
<evidence type="ECO:0000313" key="1">
    <source>
        <dbReference type="EMBL" id="KRZ58383.1"/>
    </source>
</evidence>
<organism evidence="1 2">
    <name type="scientific">Trichinella nativa</name>
    <dbReference type="NCBI Taxonomy" id="6335"/>
    <lineage>
        <taxon>Eukaryota</taxon>
        <taxon>Metazoa</taxon>
        <taxon>Ecdysozoa</taxon>
        <taxon>Nematoda</taxon>
        <taxon>Enoplea</taxon>
        <taxon>Dorylaimia</taxon>
        <taxon>Trichinellida</taxon>
        <taxon>Trichinellidae</taxon>
        <taxon>Trichinella</taxon>
    </lineage>
</organism>
<proteinExistence type="predicted"/>
<accession>A0A0V1LFT4</accession>
<comment type="caution">
    <text evidence="1">The sequence shown here is derived from an EMBL/GenBank/DDBJ whole genome shotgun (WGS) entry which is preliminary data.</text>
</comment>
<gene>
    <name evidence="1" type="ORF">T02_12925</name>
</gene>
<reference evidence="1 2" key="1">
    <citation type="submission" date="2015-05" db="EMBL/GenBank/DDBJ databases">
        <title>Evolution of Trichinella species and genotypes.</title>
        <authorList>
            <person name="Korhonen P.K."/>
            <person name="Edoardo P."/>
            <person name="Giuseppe L.R."/>
            <person name="Gasser R.B."/>
        </authorList>
    </citation>
    <scope>NUCLEOTIDE SEQUENCE [LARGE SCALE GENOMIC DNA]</scope>
    <source>
        <strain evidence="1">ISS10</strain>
    </source>
</reference>
<keyword evidence="2" id="KW-1185">Reference proteome</keyword>
<protein>
    <submittedName>
        <fullName evidence="1">Uncharacterized protein</fullName>
    </submittedName>
</protein>
<dbReference type="Proteomes" id="UP000054721">
    <property type="component" value="Unassembled WGS sequence"/>
</dbReference>